<dbReference type="GO" id="GO:0016020">
    <property type="term" value="C:membrane"/>
    <property type="evidence" value="ECO:0007669"/>
    <property type="project" value="UniProtKB-SubCell"/>
</dbReference>
<dbReference type="InterPro" id="IPR015672">
    <property type="entry name" value="GPHR/GTG"/>
</dbReference>
<dbReference type="Pfam" id="PF12537">
    <property type="entry name" value="GPHR_N"/>
    <property type="match status" value="1"/>
</dbReference>
<dbReference type="OrthoDB" id="264392at2759"/>
<evidence type="ECO:0000256" key="4">
    <source>
        <dbReference type="ARBA" id="ARBA00023136"/>
    </source>
</evidence>
<evidence type="ECO:0000256" key="6">
    <source>
        <dbReference type="SAM" id="Phobius"/>
    </source>
</evidence>
<sequence length="539" mass="58919">MSLSTVVQHTAVLSAKCALFVFCRKYLLDSLYKDLRSLSYNEDTHLSTGTGSTDNASDGELELDPLPTSSSRVATSRSMPSPLSAVSGLFPLNRKDTGSMQSDLARILFSLCFEEGCSLFLLVMCQAVDILAPTIRRNYFRTSLGLLAGLVVVIIPLVQCLLFTYRAGLHRKKQGTRIALTALPYLLYIVAFFHVPLPSNSDGGFFTNALVRMNVLGTVILGLLSGFGAVSTAWSFQPFSKTSEVVTERDVASASDALERVRSDLLARQSEARRSGVLDQGSSWFSTSFFKGNPGSALLLEIDGLRALESQMTRNLEALRLGLDEREYRKTWQGRIWVIFGKAFAVYCVIRIISSIRNVIFGPSSGSSGTSSPDIVTYLIARFAALFPKIPLSQDNVASLARQISLFLVGCIILSSVRTVLWQVGRLVKSNSKTTGAAFLLLFLAQLMGTYLLSTLIQLRTSFPPSKPPPITTHPDESTDSAEPTNVARDSEPSSNLFASLPEYQLFGMLFDGSFLLAAAVTSATIWAQRQLTRAEVFR</sequence>
<feature type="transmembrane region" description="Helical" evidence="6">
    <location>
        <begin position="144"/>
        <end position="165"/>
    </location>
</feature>
<evidence type="ECO:0000259" key="8">
    <source>
        <dbReference type="Pfam" id="PF12537"/>
    </source>
</evidence>
<feature type="domain" description="Abscisic acid G-protein coupled receptor-like" evidence="7">
    <location>
        <begin position="328"/>
        <end position="530"/>
    </location>
</feature>
<evidence type="ECO:0000256" key="5">
    <source>
        <dbReference type="SAM" id="MobiDB-lite"/>
    </source>
</evidence>
<reference evidence="9 10" key="1">
    <citation type="submission" date="2014-04" db="EMBL/GenBank/DDBJ databases">
        <authorList>
            <consortium name="DOE Joint Genome Institute"/>
            <person name="Kuo A."/>
            <person name="Zuccaro A."/>
            <person name="Kohler A."/>
            <person name="Nagy L.G."/>
            <person name="Floudas D."/>
            <person name="Copeland A."/>
            <person name="Barry K.W."/>
            <person name="Cichocki N."/>
            <person name="Veneault-Fourrey C."/>
            <person name="LaButti K."/>
            <person name="Lindquist E.A."/>
            <person name="Lipzen A."/>
            <person name="Lundell T."/>
            <person name="Morin E."/>
            <person name="Murat C."/>
            <person name="Sun H."/>
            <person name="Tunlid A."/>
            <person name="Henrissat B."/>
            <person name="Grigoriev I.V."/>
            <person name="Hibbett D.S."/>
            <person name="Martin F."/>
            <person name="Nordberg H.P."/>
            <person name="Cantor M.N."/>
            <person name="Hua S.X."/>
        </authorList>
    </citation>
    <scope>NUCLEOTIDE SEQUENCE [LARGE SCALE GENOMIC DNA]</scope>
    <source>
        <strain evidence="9 10">MAFF 305830</strain>
    </source>
</reference>
<evidence type="ECO:0000256" key="3">
    <source>
        <dbReference type="ARBA" id="ARBA00022989"/>
    </source>
</evidence>
<feature type="transmembrane region" description="Helical" evidence="6">
    <location>
        <begin position="336"/>
        <end position="355"/>
    </location>
</feature>
<feature type="region of interest" description="Disordered" evidence="5">
    <location>
        <begin position="464"/>
        <end position="493"/>
    </location>
</feature>
<dbReference type="InterPro" id="IPR022535">
    <property type="entry name" value="Golgi_pH-regulator_cons_dom"/>
</dbReference>
<protein>
    <recommendedName>
        <fullName evidence="11">Abscisic acid G-protein coupled receptor-like domain-containing protein</fullName>
    </recommendedName>
</protein>
<dbReference type="HOGENOM" id="CLU_029388_1_0_1"/>
<keyword evidence="4 6" id="KW-0472">Membrane</keyword>
<proteinExistence type="predicted"/>
<evidence type="ECO:0000259" key="7">
    <source>
        <dbReference type="Pfam" id="PF12430"/>
    </source>
</evidence>
<dbReference type="EMBL" id="KN824344">
    <property type="protein sequence ID" value="KIM23030.1"/>
    <property type="molecule type" value="Genomic_DNA"/>
</dbReference>
<feature type="transmembrane region" description="Helical" evidence="6">
    <location>
        <begin position="177"/>
        <end position="195"/>
    </location>
</feature>
<dbReference type="Proteomes" id="UP000054097">
    <property type="component" value="Unassembled WGS sequence"/>
</dbReference>
<accession>A0A0C3AEE9</accession>
<organism evidence="9 10">
    <name type="scientific">Serendipita vermifera MAFF 305830</name>
    <dbReference type="NCBI Taxonomy" id="933852"/>
    <lineage>
        <taxon>Eukaryota</taxon>
        <taxon>Fungi</taxon>
        <taxon>Dikarya</taxon>
        <taxon>Basidiomycota</taxon>
        <taxon>Agaricomycotina</taxon>
        <taxon>Agaricomycetes</taxon>
        <taxon>Sebacinales</taxon>
        <taxon>Serendipitaceae</taxon>
        <taxon>Serendipita</taxon>
    </lineage>
</organism>
<evidence type="ECO:0000256" key="2">
    <source>
        <dbReference type="ARBA" id="ARBA00022692"/>
    </source>
</evidence>
<feature type="transmembrane region" description="Helical" evidence="6">
    <location>
        <begin position="437"/>
        <end position="457"/>
    </location>
</feature>
<reference evidence="10" key="2">
    <citation type="submission" date="2015-01" db="EMBL/GenBank/DDBJ databases">
        <title>Evolutionary Origins and Diversification of the Mycorrhizal Mutualists.</title>
        <authorList>
            <consortium name="DOE Joint Genome Institute"/>
            <consortium name="Mycorrhizal Genomics Consortium"/>
            <person name="Kohler A."/>
            <person name="Kuo A."/>
            <person name="Nagy L.G."/>
            <person name="Floudas D."/>
            <person name="Copeland A."/>
            <person name="Barry K.W."/>
            <person name="Cichocki N."/>
            <person name="Veneault-Fourrey C."/>
            <person name="LaButti K."/>
            <person name="Lindquist E.A."/>
            <person name="Lipzen A."/>
            <person name="Lundell T."/>
            <person name="Morin E."/>
            <person name="Murat C."/>
            <person name="Riley R."/>
            <person name="Ohm R."/>
            <person name="Sun H."/>
            <person name="Tunlid A."/>
            <person name="Henrissat B."/>
            <person name="Grigoriev I.V."/>
            <person name="Hibbett D.S."/>
            <person name="Martin F."/>
        </authorList>
    </citation>
    <scope>NUCLEOTIDE SEQUENCE [LARGE SCALE GENOMIC DNA]</scope>
    <source>
        <strain evidence="10">MAFF 305830</strain>
    </source>
</reference>
<keyword evidence="2 6" id="KW-0812">Transmembrane</keyword>
<dbReference type="InterPro" id="IPR025969">
    <property type="entry name" value="ABA_GPCR_dom"/>
</dbReference>
<gene>
    <name evidence="9" type="ORF">M408DRAFT_268439</name>
</gene>
<dbReference type="Pfam" id="PF12430">
    <property type="entry name" value="ABA_GPCR"/>
    <property type="match status" value="1"/>
</dbReference>
<dbReference type="PANTHER" id="PTHR15948:SF0">
    <property type="entry name" value="GOLGI PH REGULATOR A-RELATED"/>
    <property type="match status" value="1"/>
</dbReference>
<evidence type="ECO:0008006" key="11">
    <source>
        <dbReference type="Google" id="ProtNLM"/>
    </source>
</evidence>
<evidence type="ECO:0000256" key="1">
    <source>
        <dbReference type="ARBA" id="ARBA00004141"/>
    </source>
</evidence>
<evidence type="ECO:0000313" key="9">
    <source>
        <dbReference type="EMBL" id="KIM23030.1"/>
    </source>
</evidence>
<feature type="domain" description="Golgi pH regulator conserved" evidence="8">
    <location>
        <begin position="205"/>
        <end position="271"/>
    </location>
</feature>
<feature type="transmembrane region" description="Helical" evidence="6">
    <location>
        <begin position="215"/>
        <end position="236"/>
    </location>
</feature>
<dbReference type="PANTHER" id="PTHR15948">
    <property type="entry name" value="G-PROTEIN COUPLED RECEPTOR 89-RELATED"/>
    <property type="match status" value="1"/>
</dbReference>
<name>A0A0C3AEE9_SERVB</name>
<keyword evidence="3 6" id="KW-1133">Transmembrane helix</keyword>
<comment type="subcellular location">
    <subcellularLocation>
        <location evidence="1">Membrane</location>
        <topology evidence="1">Multi-pass membrane protein</topology>
    </subcellularLocation>
</comment>
<evidence type="ECO:0000313" key="10">
    <source>
        <dbReference type="Proteomes" id="UP000054097"/>
    </source>
</evidence>
<dbReference type="AlphaFoldDB" id="A0A0C3AEE9"/>
<feature type="transmembrane region" description="Helical" evidence="6">
    <location>
        <begin position="404"/>
        <end position="425"/>
    </location>
</feature>
<keyword evidence="10" id="KW-1185">Reference proteome</keyword>